<name>A0A6J8DGS2_MYTCO</name>
<dbReference type="OrthoDB" id="6204958at2759"/>
<proteinExistence type="predicted"/>
<dbReference type="AlphaFoldDB" id="A0A6J8DGS2"/>
<dbReference type="Proteomes" id="UP000507470">
    <property type="component" value="Unassembled WGS sequence"/>
</dbReference>
<reference evidence="1 2" key="1">
    <citation type="submission" date="2020-06" db="EMBL/GenBank/DDBJ databases">
        <authorList>
            <person name="Li R."/>
            <person name="Bekaert M."/>
        </authorList>
    </citation>
    <scope>NUCLEOTIDE SEQUENCE [LARGE SCALE GENOMIC DNA]</scope>
    <source>
        <strain evidence="2">wild</strain>
    </source>
</reference>
<organism evidence="1 2">
    <name type="scientific">Mytilus coruscus</name>
    <name type="common">Sea mussel</name>
    <dbReference type="NCBI Taxonomy" id="42192"/>
    <lineage>
        <taxon>Eukaryota</taxon>
        <taxon>Metazoa</taxon>
        <taxon>Spiralia</taxon>
        <taxon>Lophotrochozoa</taxon>
        <taxon>Mollusca</taxon>
        <taxon>Bivalvia</taxon>
        <taxon>Autobranchia</taxon>
        <taxon>Pteriomorphia</taxon>
        <taxon>Mytilida</taxon>
        <taxon>Mytiloidea</taxon>
        <taxon>Mytilidae</taxon>
        <taxon>Mytilinae</taxon>
        <taxon>Mytilus</taxon>
    </lineage>
</organism>
<gene>
    <name evidence="1" type="ORF">MCOR_40773</name>
</gene>
<evidence type="ECO:0000313" key="2">
    <source>
        <dbReference type="Proteomes" id="UP000507470"/>
    </source>
</evidence>
<sequence length="276" mass="31281">MLMIGRNIQLPVDLIYDPQPQKIEYPDETGSWNDYVKNMQEGIWKVSAKARQNITKNSDKQKRQYDVTAHENTYKTGDVDRELIIPETPTRTTVPTTNFHQRHNKENCTITKPSTTPPLTPILNKSIKPISPLSEISPCSISLGIEDYGSLSPVKRTSKCTVVSEKAKKTGKYTGSVLPTGYGAVRKDETCILPDGTVYKLSATWIQDPSFCSLKEKETQTEELQQQQTSTQTDDRRVVIVTTAIQTRRVVRIEKEVQTTEDSRIVVDKETEEKFN</sequence>
<keyword evidence="2" id="KW-1185">Reference proteome</keyword>
<dbReference type="EMBL" id="CACVKT020007392">
    <property type="protein sequence ID" value="CAC5407279.1"/>
    <property type="molecule type" value="Genomic_DNA"/>
</dbReference>
<evidence type="ECO:0000313" key="1">
    <source>
        <dbReference type="EMBL" id="CAC5407279.1"/>
    </source>
</evidence>
<protein>
    <submittedName>
        <fullName evidence="1">Uncharacterized protein</fullName>
    </submittedName>
</protein>
<accession>A0A6J8DGS2</accession>